<accession>A0A1X9T1U6</accession>
<dbReference type="EMBL" id="CP018791">
    <property type="protein sequence ID" value="ARR02441.1"/>
    <property type="molecule type" value="Genomic_DNA"/>
</dbReference>
<proteinExistence type="predicted"/>
<reference evidence="1 2" key="1">
    <citation type="journal article" date="2017" name="Genome Biol. Evol.">
        <title>Comparative Genomic Analysis Identifies a Campylobacter Clade Deficient in Selenium Metabolism.</title>
        <authorList>
            <person name="Miller W.G."/>
            <person name="Yee E."/>
            <person name="Lopes B.S."/>
            <person name="Chapman M.H."/>
            <person name="Huynh S."/>
            <person name="Bono J.L."/>
            <person name="Parker C.T."/>
            <person name="Strachan N.J.C."/>
            <person name="Forbes K.J."/>
        </authorList>
    </citation>
    <scope>NUCLEOTIDE SEQUENCE [LARGE SCALE GENOMIC DNA]</scope>
    <source>
        <strain evidence="1 2">RM8964</strain>
    </source>
</reference>
<evidence type="ECO:0000313" key="1">
    <source>
        <dbReference type="EMBL" id="ARR02441.1"/>
    </source>
</evidence>
<dbReference type="OrthoDB" id="5362500at2"/>
<dbReference type="AlphaFoldDB" id="A0A1X9T1U6"/>
<dbReference type="Proteomes" id="UP000194265">
    <property type="component" value="Chromosome"/>
</dbReference>
<evidence type="ECO:0000313" key="2">
    <source>
        <dbReference type="Proteomes" id="UP000194265"/>
    </source>
</evidence>
<dbReference type="STRING" id="1660074.CVIC8964_1035"/>
<dbReference type="RefSeq" id="WP_086333795.1">
    <property type="nucleotide sequence ID" value="NZ_CP018791.1"/>
</dbReference>
<evidence type="ECO:0008006" key="3">
    <source>
        <dbReference type="Google" id="ProtNLM"/>
    </source>
</evidence>
<sequence>MKRFALVLVALLILLVGIQGYAYLYSNFIINSAITILEDNREFKIDNINKSSSIFSTDLNATIIYKDLNLNVDLSSYHNALAIFSGIKIIGDIKDLEQNSAVLAKFDLDIPINSDTIHLNAKISPIKFMENHSFLKLSSIDIEAIMDSSKLYFIKANINKANLEFDDINGGISGVVFEANYINGIEFNNLSQHIFSSNETTLTIEHLKAKVNPIDISSDEIKINFKSKVDALANITADIVSKYIMINGIDFNDISSKIRLENIDISSYKNLFKIILDSNTQDLMYDFMTNEPKLYIDSLSVKDIFDFKFSIFGNNQTLKAEKLNLNGELKAYKPLSTLKGLEFLSIYEKFLISNGILIQNNEGYISKFKSDIQNNEIIFNNSVKFSDIVSSILINK</sequence>
<organism evidence="1 2">
    <name type="scientific">Campylobacter vicugnae</name>
    <dbReference type="NCBI Taxonomy" id="1660076"/>
    <lineage>
        <taxon>Bacteria</taxon>
        <taxon>Pseudomonadati</taxon>
        <taxon>Campylobacterota</taxon>
        <taxon>Epsilonproteobacteria</taxon>
        <taxon>Campylobacterales</taxon>
        <taxon>Campylobacteraceae</taxon>
        <taxon>Campylobacter</taxon>
    </lineage>
</organism>
<gene>
    <name evidence="1" type="ORF">CVIC8964_1035</name>
</gene>
<name>A0A1X9T1U6_9BACT</name>
<protein>
    <recommendedName>
        <fullName evidence="3">DUF945 domain protein</fullName>
    </recommendedName>
</protein>